<gene>
    <name evidence="2" type="ORF">EHQ59_16955</name>
</gene>
<dbReference type="RefSeq" id="WP_135621079.1">
    <property type="nucleotide sequence ID" value="NZ_RQGG01000050.1"/>
</dbReference>
<organism evidence="2 3">
    <name type="scientific">Leptospira kemamanensis</name>
    <dbReference type="NCBI Taxonomy" id="2484942"/>
    <lineage>
        <taxon>Bacteria</taxon>
        <taxon>Pseudomonadati</taxon>
        <taxon>Spirochaetota</taxon>
        <taxon>Spirochaetia</taxon>
        <taxon>Leptospirales</taxon>
        <taxon>Leptospiraceae</taxon>
        <taxon>Leptospira</taxon>
    </lineage>
</organism>
<name>A0A4R9JN51_9LEPT</name>
<accession>A0A4R9JN51</accession>
<reference evidence="2" key="1">
    <citation type="journal article" date="2019" name="PLoS Negl. Trop. Dis.">
        <title>Revisiting the worldwide diversity of Leptospira species in the environment.</title>
        <authorList>
            <person name="Vincent A.T."/>
            <person name="Schiettekatte O."/>
            <person name="Bourhy P."/>
            <person name="Veyrier F.J."/>
            <person name="Picardeau M."/>
        </authorList>
    </citation>
    <scope>NUCLEOTIDE SEQUENCE [LARGE SCALE GENOMIC DNA]</scope>
    <source>
        <strain evidence="2">201702454</strain>
    </source>
</reference>
<dbReference type="Proteomes" id="UP000297609">
    <property type="component" value="Unassembled WGS sequence"/>
</dbReference>
<dbReference type="InterPro" id="IPR006665">
    <property type="entry name" value="OmpA-like"/>
</dbReference>
<sequence length="417" mass="46958">MQKWKQKITLLFFLGVLVFPKQSLLSQGFDKGSLIFYGMGTGGLGNNSGTIQKAVYNYNFPNYLALNTISTNTSDRVLNYLIYQEIAEARTRLSSRGGELGFEYGLFKYFGIGLAVTNQVITSAHFRTVDPRVITLLALQNSNVSSQTMFLNIADVTQVYLQRSRDFYNAFTADLNLFFHFNPNSPFDPYVRFGGGAGSEKLYGGSVNRVFGALGFRYHIVDGFFISSEIEHANTYTVNYKPASSGFRNKGNYEETALKFGIGVNFSLSKKDNGVIDESPRRVIDTATADSSNKSNDLNQESKLERFVFFASEIFDLPTSRVHLEGRARLDAIARSLENEYKDYDILVITYTSPYKEDLPGNYENYDLGFERAQSISRVLREKGVSPKRIIDSTQGSALYTVESKEKVVIELRKKIK</sequence>
<comment type="caution">
    <text evidence="2">The sequence shown here is derived from an EMBL/GenBank/DDBJ whole genome shotgun (WGS) entry which is preliminary data.</text>
</comment>
<dbReference type="SUPFAM" id="SSF103088">
    <property type="entry name" value="OmpA-like"/>
    <property type="match status" value="1"/>
</dbReference>
<keyword evidence="3" id="KW-1185">Reference proteome</keyword>
<dbReference type="InterPro" id="IPR036737">
    <property type="entry name" value="OmpA-like_sf"/>
</dbReference>
<evidence type="ECO:0000313" key="2">
    <source>
        <dbReference type="EMBL" id="TGL47308.1"/>
    </source>
</evidence>
<protein>
    <recommendedName>
        <fullName evidence="1">OmpA-like domain-containing protein</fullName>
    </recommendedName>
</protein>
<proteinExistence type="predicted"/>
<dbReference type="OrthoDB" id="344612at2"/>
<dbReference type="Pfam" id="PF00691">
    <property type="entry name" value="OmpA"/>
    <property type="match status" value="1"/>
</dbReference>
<dbReference type="AlphaFoldDB" id="A0A4R9JN51"/>
<dbReference type="EMBL" id="RQGG01000050">
    <property type="protein sequence ID" value="TGL47308.1"/>
    <property type="molecule type" value="Genomic_DNA"/>
</dbReference>
<dbReference type="Gene3D" id="3.30.1330.60">
    <property type="entry name" value="OmpA-like domain"/>
    <property type="match status" value="1"/>
</dbReference>
<feature type="domain" description="OmpA-like" evidence="1">
    <location>
        <begin position="315"/>
        <end position="399"/>
    </location>
</feature>
<evidence type="ECO:0000313" key="3">
    <source>
        <dbReference type="Proteomes" id="UP000297609"/>
    </source>
</evidence>
<evidence type="ECO:0000259" key="1">
    <source>
        <dbReference type="Pfam" id="PF00691"/>
    </source>
</evidence>